<dbReference type="InterPro" id="IPR013762">
    <property type="entry name" value="Integrase-like_cat_sf"/>
</dbReference>
<dbReference type="Gene3D" id="1.10.443.10">
    <property type="entry name" value="Intergrase catalytic core"/>
    <property type="match status" value="1"/>
</dbReference>
<evidence type="ECO:0000313" key="4">
    <source>
        <dbReference type="Proteomes" id="UP001016761"/>
    </source>
</evidence>
<dbReference type="RefSeq" id="WP_174679661.1">
    <property type="nucleotide sequence ID" value="NZ_JABUQZ010000001.1"/>
</dbReference>
<dbReference type="Pfam" id="PF00589">
    <property type="entry name" value="Phage_integrase"/>
    <property type="match status" value="1"/>
</dbReference>
<accession>A0ABX2LAV4</accession>
<dbReference type="CDD" id="cd00397">
    <property type="entry name" value="DNA_BRE_C"/>
    <property type="match status" value="1"/>
</dbReference>
<dbReference type="Proteomes" id="UP001016761">
    <property type="component" value="Unassembled WGS sequence"/>
</dbReference>
<comment type="caution">
    <text evidence="3">The sequence shown here is derived from an EMBL/GenBank/DDBJ whole genome shotgun (WGS) entry which is preliminary data.</text>
</comment>
<dbReference type="PROSITE" id="PS51898">
    <property type="entry name" value="TYR_RECOMBINASE"/>
    <property type="match status" value="1"/>
</dbReference>
<organism evidence="3 4">
    <name type="scientific">Haloterrigena gelatinilytica</name>
    <dbReference type="NCBI Taxonomy" id="2741724"/>
    <lineage>
        <taxon>Archaea</taxon>
        <taxon>Methanobacteriati</taxon>
        <taxon>Methanobacteriota</taxon>
        <taxon>Stenosarchaea group</taxon>
        <taxon>Halobacteria</taxon>
        <taxon>Halobacteriales</taxon>
        <taxon>Natrialbaceae</taxon>
        <taxon>Haloterrigena</taxon>
    </lineage>
</organism>
<gene>
    <name evidence="3" type="ORF">HTZ84_04980</name>
</gene>
<protein>
    <submittedName>
        <fullName evidence="3">Site-specific integrase</fullName>
    </submittedName>
</protein>
<dbReference type="InterPro" id="IPR002104">
    <property type="entry name" value="Integrase_catalytic"/>
</dbReference>
<dbReference type="SUPFAM" id="SSF56349">
    <property type="entry name" value="DNA breaking-rejoining enzymes"/>
    <property type="match status" value="1"/>
</dbReference>
<dbReference type="EMBL" id="JABUQZ010000001">
    <property type="protein sequence ID" value="NUC71670.1"/>
    <property type="molecule type" value="Genomic_DNA"/>
</dbReference>
<dbReference type="InterPro" id="IPR011010">
    <property type="entry name" value="DNA_brk_join_enz"/>
</dbReference>
<reference evidence="3 4" key="1">
    <citation type="submission" date="2020-06" db="EMBL/GenBank/DDBJ databases">
        <title>Haloterrigena sp. nov., an extremely halophilic archaeon isolated from a saline sediment.</title>
        <authorList>
            <person name="Liu B.-B."/>
        </authorList>
    </citation>
    <scope>NUCLEOTIDE SEQUENCE [LARGE SCALE GENOMIC DNA]</scope>
    <source>
        <strain evidence="3 4">SYSU A558-1</strain>
    </source>
</reference>
<keyword evidence="4" id="KW-1185">Reference proteome</keyword>
<evidence type="ECO:0000313" key="3">
    <source>
        <dbReference type="EMBL" id="NUC71670.1"/>
    </source>
</evidence>
<keyword evidence="1" id="KW-0233">DNA recombination</keyword>
<evidence type="ECO:0000256" key="1">
    <source>
        <dbReference type="ARBA" id="ARBA00023172"/>
    </source>
</evidence>
<proteinExistence type="predicted"/>
<sequence>MRLKDHRNDSSAKKVIFSDKEFEQLLDCADTRENPEVEEMTERIAEDRAILELGGYAGLRREEIAHARATSVYTDVHNVRYIEVFGKDTGDQSAEVKKRRNAYLPDRVAKAIRNVMATKGIRPNDVDDDTEIFDISDEAIRYRIDRISERMAEETGNSDWEYLSCHDLRRRYAQRHLVELGTNPRHVMEWGGWSSFRAIEPYLSEPTEKAMAQELERVGLE</sequence>
<name>A0ABX2LAV4_9EURY</name>
<evidence type="ECO:0000259" key="2">
    <source>
        <dbReference type="PROSITE" id="PS51898"/>
    </source>
</evidence>
<feature type="domain" description="Tyr recombinase" evidence="2">
    <location>
        <begin position="12"/>
        <end position="216"/>
    </location>
</feature>